<dbReference type="Pfam" id="PF17994">
    <property type="entry name" value="Glft2_N"/>
    <property type="match status" value="1"/>
</dbReference>
<keyword evidence="2 5" id="KW-0328">Glycosyltransferase</keyword>
<gene>
    <name evidence="5" type="primary">glfT2</name>
    <name evidence="5" type="ORF">NCTC10643_00530</name>
</gene>
<dbReference type="Gene3D" id="3.90.550.60">
    <property type="match status" value="1"/>
</dbReference>
<accession>A0A3S5B2Q5</accession>
<organism evidence="5 6">
    <name type="scientific">Mannheimia haemolytica</name>
    <name type="common">Pasteurella haemolytica</name>
    <dbReference type="NCBI Taxonomy" id="75985"/>
    <lineage>
        <taxon>Bacteria</taxon>
        <taxon>Pseudomonadati</taxon>
        <taxon>Pseudomonadota</taxon>
        <taxon>Gammaproteobacteria</taxon>
        <taxon>Pasteurellales</taxon>
        <taxon>Pasteurellaceae</taxon>
        <taxon>Mannheimia</taxon>
    </lineage>
</organism>
<dbReference type="PANTHER" id="PTHR43179">
    <property type="entry name" value="RHAMNOSYLTRANSFERASE WBBL"/>
    <property type="match status" value="1"/>
</dbReference>
<dbReference type="SUPFAM" id="SSF53448">
    <property type="entry name" value="Nucleotide-diphospho-sugar transferases"/>
    <property type="match status" value="1"/>
</dbReference>
<protein>
    <submittedName>
        <fullName evidence="5">UDP-galactofuranosyl transferase GlfT2</fullName>
        <ecNumber evidence="5">2.4.1.-</ecNumber>
    </submittedName>
</protein>
<dbReference type="EMBL" id="LR134495">
    <property type="protein sequence ID" value="VEI75534.1"/>
    <property type="molecule type" value="Genomic_DNA"/>
</dbReference>
<evidence type="ECO:0000256" key="3">
    <source>
        <dbReference type="ARBA" id="ARBA00022679"/>
    </source>
</evidence>
<keyword evidence="3 5" id="KW-0808">Transferase</keyword>
<dbReference type="RefSeq" id="WP_126301392.1">
    <property type="nucleotide sequence ID" value="NZ_LR134495.1"/>
</dbReference>
<dbReference type="Pfam" id="PF13641">
    <property type="entry name" value="Glyco_tranf_2_3"/>
    <property type="match status" value="1"/>
</dbReference>
<evidence type="ECO:0000256" key="2">
    <source>
        <dbReference type="ARBA" id="ARBA00022676"/>
    </source>
</evidence>
<sequence>MFSIQSLQFPRSNLEKVKKLYLNLLYGRYDLLNSSLILHPNSKVSFNSYLNSFYESYWKQYTTLSSVILSVKFKGDCVVSIYRDSPMNGCYLLLDSHLISSEMKTIELNLSLDDLIPDTGRIFIDIDSRNTNTEIESIEFCIPDTIEKKLSIGLCTFNKEDFLCQNLESLLDLSKKLPNLSKIIIVNQGNLFSNKKLVKLIESNPTLIQVYKQDNLGGAGGFTRTLYEASQNEISDLHLLMDDDIILDANVIKTAFCFASLSKKEIAVGGQMLDLLRPNFMHEYGGKLDDNGNIKAIFHNLDVADMANFHLFNKVTKIDYNAWWFCMIPTKKIAEINLPAPIFIRGDDLEYGLRLKNSGVETVGLPGVALWHEPFYAKIGGWQTYYDFRNRMILTSSYEQLKSENVNKLFLKIYNLLLCHDYQSVKLILEAINDFAKGTALFDVPSNEIHKKVSDIAKKFAPVSLESTVFNPTSNNELKPKWISTERRINFAKQTMLLYMNDFSKHKAKHLWDRDVAPQNVSCKPYIKTNGIQSYLYLYSPDKETFRQLLSEILKARKTYINAIKENNWSKISEYKEFSFWKTIFS</sequence>
<dbReference type="InterPro" id="IPR040492">
    <property type="entry name" value="GlfT2_N"/>
</dbReference>
<dbReference type="AlphaFoldDB" id="A0A3S5B2Q5"/>
<reference evidence="5" key="1">
    <citation type="submission" date="2018-12" db="EMBL/GenBank/DDBJ databases">
        <authorList>
            <consortium name="Pathogen Informatics"/>
        </authorList>
    </citation>
    <scope>NUCLEOTIDE SEQUENCE [LARGE SCALE GENOMIC DNA]</scope>
    <source>
        <strain evidence="5">NCTC10643</strain>
    </source>
</reference>
<dbReference type="InterPro" id="IPR029044">
    <property type="entry name" value="Nucleotide-diphossugar_trans"/>
</dbReference>
<evidence type="ECO:0000259" key="4">
    <source>
        <dbReference type="Pfam" id="PF17994"/>
    </source>
</evidence>
<dbReference type="Proteomes" id="UP000271188">
    <property type="component" value="Chromosome"/>
</dbReference>
<dbReference type="PANTHER" id="PTHR43179:SF12">
    <property type="entry name" value="GALACTOFURANOSYLTRANSFERASE GLFT2"/>
    <property type="match status" value="1"/>
</dbReference>
<evidence type="ECO:0000313" key="5">
    <source>
        <dbReference type="EMBL" id="VEI75534.1"/>
    </source>
</evidence>
<evidence type="ECO:0000313" key="6">
    <source>
        <dbReference type="Proteomes" id="UP000271188"/>
    </source>
</evidence>
<evidence type="ECO:0000256" key="1">
    <source>
        <dbReference type="ARBA" id="ARBA00006739"/>
    </source>
</evidence>
<name>A0A3S5B2Q5_MANHA</name>
<dbReference type="EC" id="2.4.1.-" evidence="5"/>
<comment type="similarity">
    <text evidence="1">Belongs to the glycosyltransferase 2 family.</text>
</comment>
<feature type="domain" description="Galactofuranosyltransferase GlfT2 N-terminal" evidence="4">
    <location>
        <begin position="34"/>
        <end position="140"/>
    </location>
</feature>
<proteinExistence type="inferred from homology"/>
<dbReference type="GO" id="GO:0016757">
    <property type="term" value="F:glycosyltransferase activity"/>
    <property type="evidence" value="ECO:0007669"/>
    <property type="project" value="UniProtKB-KW"/>
</dbReference>